<dbReference type="AlphaFoldDB" id="X1P7X7"/>
<reference evidence="2" key="1">
    <citation type="journal article" date="2014" name="Front. Microbiol.">
        <title>High frequency of phylogenetically diverse reductive dehalogenase-homologous genes in deep subseafloor sedimentary metagenomes.</title>
        <authorList>
            <person name="Kawai M."/>
            <person name="Futagami T."/>
            <person name="Toyoda A."/>
            <person name="Takaki Y."/>
            <person name="Nishi S."/>
            <person name="Hori S."/>
            <person name="Arai W."/>
            <person name="Tsubouchi T."/>
            <person name="Morono Y."/>
            <person name="Uchiyama I."/>
            <person name="Ito T."/>
            <person name="Fujiyama A."/>
            <person name="Inagaki F."/>
            <person name="Takami H."/>
        </authorList>
    </citation>
    <scope>NUCLEOTIDE SEQUENCE</scope>
    <source>
        <strain evidence="2">Expedition CK06-06</strain>
    </source>
</reference>
<feature type="region of interest" description="Disordered" evidence="1">
    <location>
        <begin position="137"/>
        <end position="161"/>
    </location>
</feature>
<protein>
    <submittedName>
        <fullName evidence="2">Uncharacterized protein</fullName>
    </submittedName>
</protein>
<organism evidence="2">
    <name type="scientific">marine sediment metagenome</name>
    <dbReference type="NCBI Taxonomy" id="412755"/>
    <lineage>
        <taxon>unclassified sequences</taxon>
        <taxon>metagenomes</taxon>
        <taxon>ecological metagenomes</taxon>
    </lineage>
</organism>
<evidence type="ECO:0000313" key="2">
    <source>
        <dbReference type="EMBL" id="GAI38551.1"/>
    </source>
</evidence>
<sequence length="161" mass="18974">MNTTFEKGISDLVGVFTDPILVFPRGWGEDLPEWLKTAITLERLEMNMRALKGEEMTGTDAEACAYLYTAALTQPMDHDWTQIYLYIAGKTYTRWKKTEMPEDIRVDSLRDDQVSDLNRLKEWLYRKQTSIRLDRDRAERREKKEEEAAKRKAEQPALFDF</sequence>
<comment type="caution">
    <text evidence="2">The sequence shown here is derived from an EMBL/GenBank/DDBJ whole genome shotgun (WGS) entry which is preliminary data.</text>
</comment>
<gene>
    <name evidence="2" type="ORF">S06H3_46136</name>
</gene>
<accession>X1P7X7</accession>
<name>X1P7X7_9ZZZZ</name>
<feature type="compositionally biased region" description="Basic and acidic residues" evidence="1">
    <location>
        <begin position="137"/>
        <end position="154"/>
    </location>
</feature>
<evidence type="ECO:0000256" key="1">
    <source>
        <dbReference type="SAM" id="MobiDB-lite"/>
    </source>
</evidence>
<proteinExistence type="predicted"/>
<dbReference type="EMBL" id="BARV01028876">
    <property type="protein sequence ID" value="GAI38551.1"/>
    <property type="molecule type" value="Genomic_DNA"/>
</dbReference>